<feature type="transmembrane region" description="Helical" evidence="5">
    <location>
        <begin position="12"/>
        <end position="30"/>
    </location>
</feature>
<dbReference type="Proteomes" id="UP000593765">
    <property type="component" value="Chromosome"/>
</dbReference>
<feature type="domain" description="Phosphatidic acid phosphatase type 2/haloperoxidase" evidence="6">
    <location>
        <begin position="190"/>
        <end position="312"/>
    </location>
</feature>
<dbReference type="InterPro" id="IPR036938">
    <property type="entry name" value="PAP2/HPO_sf"/>
</dbReference>
<feature type="transmembrane region" description="Helical" evidence="5">
    <location>
        <begin position="67"/>
        <end position="88"/>
    </location>
</feature>
<dbReference type="InterPro" id="IPR026841">
    <property type="entry name" value="Aur1/Ipt1"/>
</dbReference>
<dbReference type="InterPro" id="IPR000326">
    <property type="entry name" value="PAP2/HPO"/>
</dbReference>
<reference evidence="7 8" key="1">
    <citation type="submission" date="2020-10" db="EMBL/GenBank/DDBJ databases">
        <title>Wide distribution of Phycisphaera-like planctomycetes from WD2101 soil group in peatlands and genome analysis of the first cultivated representative.</title>
        <authorList>
            <person name="Dedysh S.N."/>
            <person name="Beletsky A.V."/>
            <person name="Ivanova A."/>
            <person name="Kulichevskaya I.S."/>
            <person name="Suzina N.E."/>
            <person name="Philippov D.A."/>
            <person name="Rakitin A.L."/>
            <person name="Mardanov A.V."/>
            <person name="Ravin N.V."/>
        </authorList>
    </citation>
    <scope>NUCLEOTIDE SEQUENCE [LARGE SCALE GENOMIC DNA]</scope>
    <source>
        <strain evidence="7 8">M1803</strain>
    </source>
</reference>
<proteinExistence type="predicted"/>
<evidence type="ECO:0000259" key="6">
    <source>
        <dbReference type="SMART" id="SM00014"/>
    </source>
</evidence>
<dbReference type="RefSeq" id="WP_206292713.1">
    <property type="nucleotide sequence ID" value="NZ_CP063458.1"/>
</dbReference>
<dbReference type="EMBL" id="CP063458">
    <property type="protein sequence ID" value="QOV89661.1"/>
    <property type="molecule type" value="Genomic_DNA"/>
</dbReference>
<name>A0A7M2WXY1_9BACT</name>
<dbReference type="GO" id="GO:0016020">
    <property type="term" value="C:membrane"/>
    <property type="evidence" value="ECO:0007669"/>
    <property type="project" value="UniProtKB-SubCell"/>
</dbReference>
<dbReference type="InterPro" id="IPR052185">
    <property type="entry name" value="IPC_Synthase-Related"/>
</dbReference>
<dbReference type="SUPFAM" id="SSF48317">
    <property type="entry name" value="Acid phosphatase/Vanadium-dependent haloperoxidase"/>
    <property type="match status" value="1"/>
</dbReference>
<keyword evidence="3 5" id="KW-1133">Transmembrane helix</keyword>
<keyword evidence="8" id="KW-1185">Reference proteome</keyword>
<feature type="transmembrane region" description="Helical" evidence="5">
    <location>
        <begin position="294"/>
        <end position="312"/>
    </location>
</feature>
<dbReference type="SMART" id="SM00014">
    <property type="entry name" value="acidPPc"/>
    <property type="match status" value="1"/>
</dbReference>
<gene>
    <name evidence="7" type="ORF">IPV69_26315</name>
</gene>
<evidence type="ECO:0000256" key="5">
    <source>
        <dbReference type="SAM" id="Phobius"/>
    </source>
</evidence>
<sequence length="334" mass="37045">MAPFGEQYAGTINSAFTIAGRVLAGIAVAYSIQRMPRRPIDILHALVLGLLLLITLALAALGRLERWQASAAHYVLMLAIVFCVAQAVRRGWRGRFADVITSFYPLVIVPQVFNSLQPLITGIGLPNQDGTLIAIDQAMLGGHHATVWLERFVTPWLNDVMHLSYCTYYIFPLVVGVAMWRRSPEIARRFIFTAALAFYVSYIGYFLVPARGPRTAQAQLYTLSTRTTPISTGIYDFLDGAEKTKDDVFPSGHNMITAVCLIAAWRFNRRIFWWLLPVAVMLAISTVYCRFHYVIDVIAGIILAFLTLPAGYRMYDRATRGTGSSPDATSGGQA</sequence>
<protein>
    <submittedName>
        <fullName evidence="7">Phosphatase PAP2 family protein</fullName>
    </submittedName>
</protein>
<accession>A0A7M2WXY1</accession>
<evidence type="ECO:0000313" key="7">
    <source>
        <dbReference type="EMBL" id="QOV89661.1"/>
    </source>
</evidence>
<dbReference type="PANTHER" id="PTHR31310:SF7">
    <property type="entry name" value="PA-PHOSPHATASE RELATED-FAMILY PROTEIN DDB_G0268928"/>
    <property type="match status" value="1"/>
</dbReference>
<organism evidence="7 8">
    <name type="scientific">Humisphaera borealis</name>
    <dbReference type="NCBI Taxonomy" id="2807512"/>
    <lineage>
        <taxon>Bacteria</taxon>
        <taxon>Pseudomonadati</taxon>
        <taxon>Planctomycetota</taxon>
        <taxon>Phycisphaerae</taxon>
        <taxon>Tepidisphaerales</taxon>
        <taxon>Tepidisphaeraceae</taxon>
        <taxon>Humisphaera</taxon>
    </lineage>
</organism>
<keyword evidence="4 5" id="KW-0472">Membrane</keyword>
<dbReference type="AlphaFoldDB" id="A0A7M2WXY1"/>
<evidence type="ECO:0000313" key="8">
    <source>
        <dbReference type="Proteomes" id="UP000593765"/>
    </source>
</evidence>
<feature type="transmembrane region" description="Helical" evidence="5">
    <location>
        <begin position="186"/>
        <end position="208"/>
    </location>
</feature>
<comment type="subcellular location">
    <subcellularLocation>
        <location evidence="1">Membrane</location>
        <topology evidence="1">Multi-pass membrane protein</topology>
    </subcellularLocation>
</comment>
<keyword evidence="2 5" id="KW-0812">Transmembrane</keyword>
<dbReference type="Pfam" id="PF14378">
    <property type="entry name" value="PAP2_3"/>
    <property type="match status" value="1"/>
</dbReference>
<feature type="transmembrane region" description="Helical" evidence="5">
    <location>
        <begin position="271"/>
        <end position="288"/>
    </location>
</feature>
<evidence type="ECO:0000256" key="1">
    <source>
        <dbReference type="ARBA" id="ARBA00004141"/>
    </source>
</evidence>
<dbReference type="KEGG" id="hbs:IPV69_26315"/>
<feature type="transmembrane region" description="Helical" evidence="5">
    <location>
        <begin position="42"/>
        <end position="61"/>
    </location>
</feature>
<feature type="transmembrane region" description="Helical" evidence="5">
    <location>
        <begin position="160"/>
        <end position="180"/>
    </location>
</feature>
<evidence type="ECO:0000256" key="3">
    <source>
        <dbReference type="ARBA" id="ARBA00022989"/>
    </source>
</evidence>
<dbReference type="PANTHER" id="PTHR31310">
    <property type="match status" value="1"/>
</dbReference>
<evidence type="ECO:0000256" key="4">
    <source>
        <dbReference type="ARBA" id="ARBA00023136"/>
    </source>
</evidence>
<evidence type="ECO:0000256" key="2">
    <source>
        <dbReference type="ARBA" id="ARBA00022692"/>
    </source>
</evidence>
<dbReference type="Gene3D" id="1.20.144.10">
    <property type="entry name" value="Phosphatidic acid phosphatase type 2/haloperoxidase"/>
    <property type="match status" value="1"/>
</dbReference>